<dbReference type="Pfam" id="PF00440">
    <property type="entry name" value="TetR_N"/>
    <property type="match status" value="1"/>
</dbReference>
<dbReference type="Gene3D" id="1.10.10.60">
    <property type="entry name" value="Homeodomain-like"/>
    <property type="match status" value="1"/>
</dbReference>
<accession>A0A8J2ZTH8</accession>
<dbReference type="PROSITE" id="PS50977">
    <property type="entry name" value="HTH_TETR_2"/>
    <property type="match status" value="1"/>
</dbReference>
<dbReference type="InterPro" id="IPR001647">
    <property type="entry name" value="HTH_TetR"/>
</dbReference>
<proteinExistence type="predicted"/>
<evidence type="ECO:0000256" key="1">
    <source>
        <dbReference type="ARBA" id="ARBA00023125"/>
    </source>
</evidence>
<dbReference type="InterPro" id="IPR009057">
    <property type="entry name" value="Homeodomain-like_sf"/>
</dbReference>
<comment type="caution">
    <text evidence="4">The sequence shown here is derived from an EMBL/GenBank/DDBJ whole genome shotgun (WGS) entry which is preliminary data.</text>
</comment>
<evidence type="ECO:0000313" key="5">
    <source>
        <dbReference type="Proteomes" id="UP000656813"/>
    </source>
</evidence>
<evidence type="ECO:0000259" key="3">
    <source>
        <dbReference type="PROSITE" id="PS50977"/>
    </source>
</evidence>
<dbReference type="GO" id="GO:0003677">
    <property type="term" value="F:DNA binding"/>
    <property type="evidence" value="ECO:0007669"/>
    <property type="project" value="UniProtKB-UniRule"/>
</dbReference>
<evidence type="ECO:0000256" key="2">
    <source>
        <dbReference type="PROSITE-ProRule" id="PRU00335"/>
    </source>
</evidence>
<gene>
    <name evidence="4" type="ORF">GCM10007096_04390</name>
</gene>
<evidence type="ECO:0000313" key="4">
    <source>
        <dbReference type="EMBL" id="GGH75302.1"/>
    </source>
</evidence>
<dbReference type="SUPFAM" id="SSF46689">
    <property type="entry name" value="Homeodomain-like"/>
    <property type="match status" value="1"/>
</dbReference>
<reference evidence="4" key="2">
    <citation type="submission" date="2020-09" db="EMBL/GenBank/DDBJ databases">
        <authorList>
            <person name="Sun Q."/>
            <person name="Zhou Y."/>
        </authorList>
    </citation>
    <scope>NUCLEOTIDE SEQUENCE</scope>
    <source>
        <strain evidence="4">CGMCC 1.12777</strain>
    </source>
</reference>
<dbReference type="Gene3D" id="1.10.357.10">
    <property type="entry name" value="Tetracycline Repressor, domain 2"/>
    <property type="match status" value="1"/>
</dbReference>
<protein>
    <submittedName>
        <fullName evidence="4">TetR family transcriptional regulator</fullName>
    </submittedName>
</protein>
<dbReference type="InterPro" id="IPR036271">
    <property type="entry name" value="Tet_transcr_reg_TetR-rel_C_sf"/>
</dbReference>
<sequence length="168" mass="19531">MDQVAKLAGVAKGTIYTFFKTKEELFNEIIENLINVMKERAEKAIHSQDSFFDNLHRALFEVLEFRKEHHLTLKLSQEVREIGTEKAKGALDWFEAEILLFIERYLQSAIAKGKIVPCDPRKTAFVMLHLYIALVFDWEENEEPLSSQEVAELLERYLVFGLKPRVGE</sequence>
<dbReference type="GO" id="GO:0006355">
    <property type="term" value="P:regulation of DNA-templated transcription"/>
    <property type="evidence" value="ECO:0007669"/>
    <property type="project" value="UniProtKB-ARBA"/>
</dbReference>
<dbReference type="PANTHER" id="PTHR30055">
    <property type="entry name" value="HTH-TYPE TRANSCRIPTIONAL REGULATOR RUTR"/>
    <property type="match status" value="1"/>
</dbReference>
<keyword evidence="1 2" id="KW-0238">DNA-binding</keyword>
<dbReference type="PANTHER" id="PTHR30055:SF232">
    <property type="entry name" value="TRANSCRIPTIONAL REGULATOR, TETR FAMILY"/>
    <property type="match status" value="1"/>
</dbReference>
<dbReference type="AlphaFoldDB" id="A0A8J2ZTH8"/>
<dbReference type="SUPFAM" id="SSF48498">
    <property type="entry name" value="Tetracyclin repressor-like, C-terminal domain"/>
    <property type="match status" value="1"/>
</dbReference>
<dbReference type="InterPro" id="IPR050109">
    <property type="entry name" value="HTH-type_TetR-like_transc_reg"/>
</dbReference>
<reference evidence="4" key="1">
    <citation type="journal article" date="2014" name="Int. J. Syst. Evol. Microbiol.">
        <title>Complete genome sequence of Corynebacterium casei LMG S-19264T (=DSM 44701T), isolated from a smear-ripened cheese.</title>
        <authorList>
            <consortium name="US DOE Joint Genome Institute (JGI-PGF)"/>
            <person name="Walter F."/>
            <person name="Albersmeier A."/>
            <person name="Kalinowski J."/>
            <person name="Ruckert C."/>
        </authorList>
    </citation>
    <scope>NUCLEOTIDE SEQUENCE</scope>
    <source>
        <strain evidence="4">CGMCC 1.12777</strain>
    </source>
</reference>
<dbReference type="EMBL" id="BMFV01000002">
    <property type="protein sequence ID" value="GGH75302.1"/>
    <property type="molecule type" value="Genomic_DNA"/>
</dbReference>
<dbReference type="Proteomes" id="UP000656813">
    <property type="component" value="Unassembled WGS sequence"/>
</dbReference>
<keyword evidence="5" id="KW-1185">Reference proteome</keyword>
<comment type="caution">
    <text evidence="2">Lacks conserved residue(s) required for the propagation of feature annotation.</text>
</comment>
<name>A0A8J2ZTH8_9BACL</name>
<feature type="domain" description="HTH tetR-type" evidence="3">
    <location>
        <begin position="1"/>
        <end position="37"/>
    </location>
</feature>
<organism evidence="4 5">
    <name type="scientific">Pullulanibacillus pueri</name>
    <dbReference type="NCBI Taxonomy" id="1437324"/>
    <lineage>
        <taxon>Bacteria</taxon>
        <taxon>Bacillati</taxon>
        <taxon>Bacillota</taxon>
        <taxon>Bacilli</taxon>
        <taxon>Bacillales</taxon>
        <taxon>Sporolactobacillaceae</taxon>
        <taxon>Pullulanibacillus</taxon>
    </lineage>
</organism>